<dbReference type="SUPFAM" id="SSF81383">
    <property type="entry name" value="F-box domain"/>
    <property type="match status" value="1"/>
</dbReference>
<evidence type="ECO:0008006" key="4">
    <source>
        <dbReference type="Google" id="ProtNLM"/>
    </source>
</evidence>
<proteinExistence type="predicted"/>
<evidence type="ECO:0000313" key="3">
    <source>
        <dbReference type="Proteomes" id="UP000738402"/>
    </source>
</evidence>
<accession>A0AAN6D3V4</accession>
<evidence type="ECO:0000256" key="1">
    <source>
        <dbReference type="SAM" id="MobiDB-lite"/>
    </source>
</evidence>
<gene>
    <name evidence="2" type="ORF">KL933_004252</name>
</gene>
<sequence length="600" mass="69741">MLSTDPAVSIPDFSSSNRNPEQYELSRYLPPYRSLLNPNRTFDYRSHKYVEGSVEFKFSSLFARKKKPESNIKMKYRSLLTPLSNTRKRIMDAASDTLSVKSLRSSLSVASLRKSPNLSAQHLMDLPDEILTAIVSYLRDDQKSLVYLLYVNKRLNMSVKPVLYENPYVSSTYRLAQLVHTINNSKELALMVKTIDLSTINPGLELEEYAFRLYDIFAEQGDNTMPIASSSKDILAGWRDWRYRNHPLYGLQRTLTGQAHRSSRSSRPEMKDRKMSASSNSTTGSLFSNNDDSETDSSRTLSASPIRTKRKKQTFRNSLKQVFKSTSSATVTNFDISDMYSDLKLTKSTTPKFPPKVSDLDFLTQLDPLVVGESTQPYSTPHPLQNRFLSQYCYSKDIPIGYLLHIFQECENLVHVDLTGVSCSNDFEMKDYEYFNWQTSKGKIRQLPVIGYRSLLLDTEEDERKRKEESAMLSRFKTEKPIFWSDTQREIDWENTDCVQLEFDDIWKQLNKLKNLRTIKLRSICWLEKSVIRKMVTDSQSITHLEYIDCTDSGMRKSLEWAKRRTVKQWKRFFRYEDAPRAPQVASRGYSFENIGHEYY</sequence>
<reference evidence="2" key="1">
    <citation type="journal article" date="2021" name="G3 (Bethesda)">
        <title>Genomic diversity, chromosomal rearrangements, and interspecies hybridization in the ogataea polymorpha species complex.</title>
        <authorList>
            <person name="Hanson S.J."/>
            <person name="Cinneide E.O."/>
            <person name="Salzberg L.I."/>
            <person name="Wolfe K.H."/>
            <person name="McGowan J."/>
            <person name="Fitzpatrick D.A."/>
            <person name="Matlin K."/>
        </authorList>
    </citation>
    <scope>NUCLEOTIDE SEQUENCE</scope>
    <source>
        <strain evidence="2">83-405-1</strain>
    </source>
</reference>
<organism evidence="2 3">
    <name type="scientific">Ogataea haglerorum</name>
    <dbReference type="NCBI Taxonomy" id="1937702"/>
    <lineage>
        <taxon>Eukaryota</taxon>
        <taxon>Fungi</taxon>
        <taxon>Dikarya</taxon>
        <taxon>Ascomycota</taxon>
        <taxon>Saccharomycotina</taxon>
        <taxon>Pichiomycetes</taxon>
        <taxon>Pichiales</taxon>
        <taxon>Pichiaceae</taxon>
        <taxon>Ogataea</taxon>
    </lineage>
</organism>
<name>A0AAN6D3V4_9ASCO</name>
<dbReference type="InterPro" id="IPR036047">
    <property type="entry name" value="F-box-like_dom_sf"/>
</dbReference>
<feature type="compositionally biased region" description="Polar residues" evidence="1">
    <location>
        <begin position="276"/>
        <end position="290"/>
    </location>
</feature>
<dbReference type="Proteomes" id="UP000738402">
    <property type="component" value="Unassembled WGS sequence"/>
</dbReference>
<dbReference type="EMBL" id="JAHLUH010000013">
    <property type="protein sequence ID" value="KAG7725238.1"/>
    <property type="molecule type" value="Genomic_DNA"/>
</dbReference>
<feature type="compositionally biased region" description="Basic and acidic residues" evidence="1">
    <location>
        <begin position="266"/>
        <end position="275"/>
    </location>
</feature>
<protein>
    <recommendedName>
        <fullName evidence="4">F-box domain-containing protein</fullName>
    </recommendedName>
</protein>
<comment type="caution">
    <text evidence="2">The sequence shown here is derived from an EMBL/GenBank/DDBJ whole genome shotgun (WGS) entry which is preliminary data.</text>
</comment>
<feature type="region of interest" description="Disordered" evidence="1">
    <location>
        <begin position="1"/>
        <end position="21"/>
    </location>
</feature>
<evidence type="ECO:0000313" key="2">
    <source>
        <dbReference type="EMBL" id="KAG7725238.1"/>
    </source>
</evidence>
<dbReference type="AlphaFoldDB" id="A0AAN6D3V4"/>
<feature type="region of interest" description="Disordered" evidence="1">
    <location>
        <begin position="254"/>
        <end position="313"/>
    </location>
</feature>